<protein>
    <submittedName>
        <fullName evidence="2">Uncharacterized protein</fullName>
    </submittedName>
</protein>
<feature type="compositionally biased region" description="Polar residues" evidence="1">
    <location>
        <begin position="135"/>
        <end position="145"/>
    </location>
</feature>
<dbReference type="Proteomes" id="UP000652219">
    <property type="component" value="Unassembled WGS sequence"/>
</dbReference>
<evidence type="ECO:0000256" key="1">
    <source>
        <dbReference type="SAM" id="MobiDB-lite"/>
    </source>
</evidence>
<name>A0A8H6N2V3_9PEZI</name>
<evidence type="ECO:0000313" key="3">
    <source>
        <dbReference type="Proteomes" id="UP000652219"/>
    </source>
</evidence>
<feature type="region of interest" description="Disordered" evidence="1">
    <location>
        <begin position="135"/>
        <end position="175"/>
    </location>
</feature>
<gene>
    <name evidence="2" type="ORF">CSOJ01_02438</name>
</gene>
<reference evidence="2 3" key="1">
    <citation type="journal article" date="2020" name="Phytopathology">
        <title>Genome Sequence Resources of Colletotrichum truncatum, C. plurivorum, C. musicola, and C. sojae: Four Species Pathogenic to Soybean (Glycine max).</title>
        <authorList>
            <person name="Rogerio F."/>
            <person name="Boufleur T.R."/>
            <person name="Ciampi-Guillardi M."/>
            <person name="Sukno S.A."/>
            <person name="Thon M.R."/>
            <person name="Massola Junior N.S."/>
            <person name="Baroncelli R."/>
        </authorList>
    </citation>
    <scope>NUCLEOTIDE SEQUENCE [LARGE SCALE GENOMIC DNA]</scope>
    <source>
        <strain evidence="2 3">LFN0009</strain>
    </source>
</reference>
<evidence type="ECO:0000313" key="2">
    <source>
        <dbReference type="EMBL" id="KAF6817516.1"/>
    </source>
</evidence>
<comment type="caution">
    <text evidence="2">The sequence shown here is derived from an EMBL/GenBank/DDBJ whole genome shotgun (WGS) entry which is preliminary data.</text>
</comment>
<proteinExistence type="predicted"/>
<organism evidence="2 3">
    <name type="scientific">Colletotrichum sojae</name>
    <dbReference type="NCBI Taxonomy" id="2175907"/>
    <lineage>
        <taxon>Eukaryota</taxon>
        <taxon>Fungi</taxon>
        <taxon>Dikarya</taxon>
        <taxon>Ascomycota</taxon>
        <taxon>Pezizomycotina</taxon>
        <taxon>Sordariomycetes</taxon>
        <taxon>Hypocreomycetidae</taxon>
        <taxon>Glomerellales</taxon>
        <taxon>Glomerellaceae</taxon>
        <taxon>Colletotrichum</taxon>
        <taxon>Colletotrichum orchidearum species complex</taxon>
    </lineage>
</organism>
<sequence length="175" mass="18558">MNRLGVHNNGSRLQVGKPAPSVEESSLTTITEESRTNSQVLDRVDNAQQAEGPPANHPPLVQADDAPPTGEPPPNHPALVHTDNALQTGTPPPNHPALVQAENAQRIQDLVDSVMPPDIIDISLITLAEIENPLQQNQAPVNHGQSPEPDPAPAEIEPAPQHDQAPAVPKTVTIT</sequence>
<accession>A0A8H6N2V3</accession>
<feature type="compositionally biased region" description="Low complexity" evidence="1">
    <location>
        <begin position="21"/>
        <end position="31"/>
    </location>
</feature>
<keyword evidence="3" id="KW-1185">Reference proteome</keyword>
<dbReference type="AlphaFoldDB" id="A0A8H6N2V3"/>
<feature type="region of interest" description="Disordered" evidence="1">
    <location>
        <begin position="1"/>
        <end position="93"/>
    </location>
</feature>
<dbReference type="EMBL" id="WIGN01000021">
    <property type="protein sequence ID" value="KAF6817516.1"/>
    <property type="molecule type" value="Genomic_DNA"/>
</dbReference>